<dbReference type="AlphaFoldDB" id="G0MDT7"/>
<sequence length="140" mass="16415">MRSAKYKKESTTSMITLLHSAGFAILLIPLAVVYCKWYFAELKVTKHSPLMPVTHFFFVVLYMYNPWIIDYRGKINRGDYHYFMWKSIISLSLYVITIFPSTWVLWRMSKVKPDYDGDEPYLVIYGGEGSITKKTDTNSE</sequence>
<keyword evidence="1" id="KW-0472">Membrane</keyword>
<keyword evidence="1" id="KW-1133">Transmembrane helix</keyword>
<reference evidence="3" key="1">
    <citation type="submission" date="2011-07" db="EMBL/GenBank/DDBJ databases">
        <authorList>
            <consortium name="Caenorhabditis brenneri Sequencing and Analysis Consortium"/>
            <person name="Wilson R.K."/>
        </authorList>
    </citation>
    <scope>NUCLEOTIDE SEQUENCE [LARGE SCALE GENOMIC DNA]</scope>
    <source>
        <strain evidence="3">PB2801</strain>
    </source>
</reference>
<dbReference type="Proteomes" id="UP000008068">
    <property type="component" value="Unassembled WGS sequence"/>
</dbReference>
<gene>
    <name evidence="2" type="ORF">CAEBREN_09785</name>
</gene>
<feature type="transmembrane region" description="Helical" evidence="1">
    <location>
        <begin position="83"/>
        <end position="106"/>
    </location>
</feature>
<proteinExistence type="predicted"/>
<name>G0MDT7_CAEBE</name>
<feature type="transmembrane region" description="Helical" evidence="1">
    <location>
        <begin position="52"/>
        <end position="71"/>
    </location>
</feature>
<evidence type="ECO:0000256" key="1">
    <source>
        <dbReference type="SAM" id="Phobius"/>
    </source>
</evidence>
<evidence type="ECO:0000313" key="3">
    <source>
        <dbReference type="Proteomes" id="UP000008068"/>
    </source>
</evidence>
<dbReference type="InParanoid" id="G0MDT7"/>
<organism evidence="3">
    <name type="scientific">Caenorhabditis brenneri</name>
    <name type="common">Nematode worm</name>
    <dbReference type="NCBI Taxonomy" id="135651"/>
    <lineage>
        <taxon>Eukaryota</taxon>
        <taxon>Metazoa</taxon>
        <taxon>Ecdysozoa</taxon>
        <taxon>Nematoda</taxon>
        <taxon>Chromadorea</taxon>
        <taxon>Rhabditida</taxon>
        <taxon>Rhabditina</taxon>
        <taxon>Rhabditomorpha</taxon>
        <taxon>Rhabditoidea</taxon>
        <taxon>Rhabditidae</taxon>
        <taxon>Peloderinae</taxon>
        <taxon>Caenorhabditis</taxon>
    </lineage>
</organism>
<feature type="transmembrane region" description="Helical" evidence="1">
    <location>
        <begin position="21"/>
        <end position="40"/>
    </location>
</feature>
<accession>G0MDT7</accession>
<dbReference type="EMBL" id="GL379790">
    <property type="protein sequence ID" value="EGT49815.1"/>
    <property type="molecule type" value="Genomic_DNA"/>
</dbReference>
<dbReference type="HOGENOM" id="CLU_1857032_0_0_1"/>
<protein>
    <submittedName>
        <fullName evidence="2">Uncharacterized protein</fullName>
    </submittedName>
</protein>
<keyword evidence="3" id="KW-1185">Reference proteome</keyword>
<evidence type="ECO:0000313" key="2">
    <source>
        <dbReference type="EMBL" id="EGT49815.1"/>
    </source>
</evidence>
<keyword evidence="1" id="KW-0812">Transmembrane</keyword>